<dbReference type="PANTHER" id="PTHR12654">
    <property type="entry name" value="BILE ACID BETA-GLUCOSIDASE-RELATED"/>
    <property type="match status" value="1"/>
</dbReference>
<keyword evidence="5" id="KW-1185">Reference proteome</keyword>
<evidence type="ECO:0000313" key="5">
    <source>
        <dbReference type="Proteomes" id="UP001163046"/>
    </source>
</evidence>
<feature type="domain" description="Glycosyl-hydrolase family 116 N-terminal" evidence="3">
    <location>
        <begin position="96"/>
        <end position="433"/>
    </location>
</feature>
<dbReference type="Pfam" id="PF04685">
    <property type="entry name" value="DUF608"/>
    <property type="match status" value="1"/>
</dbReference>
<protein>
    <submittedName>
        <fullName evidence="4">Uncharacterized protein</fullName>
    </submittedName>
</protein>
<organism evidence="4 5">
    <name type="scientific">Desmophyllum pertusum</name>
    <dbReference type="NCBI Taxonomy" id="174260"/>
    <lineage>
        <taxon>Eukaryota</taxon>
        <taxon>Metazoa</taxon>
        <taxon>Cnidaria</taxon>
        <taxon>Anthozoa</taxon>
        <taxon>Hexacorallia</taxon>
        <taxon>Scleractinia</taxon>
        <taxon>Caryophylliina</taxon>
        <taxon>Caryophylliidae</taxon>
        <taxon>Desmophyllum</taxon>
    </lineage>
</organism>
<dbReference type="GO" id="GO:0008422">
    <property type="term" value="F:beta-glucosidase activity"/>
    <property type="evidence" value="ECO:0007669"/>
    <property type="project" value="TreeGrafter"/>
</dbReference>
<evidence type="ECO:0000259" key="2">
    <source>
        <dbReference type="Pfam" id="PF04685"/>
    </source>
</evidence>
<dbReference type="GO" id="GO:0005975">
    <property type="term" value="P:carbohydrate metabolic process"/>
    <property type="evidence" value="ECO:0007669"/>
    <property type="project" value="InterPro"/>
</dbReference>
<evidence type="ECO:0000313" key="4">
    <source>
        <dbReference type="EMBL" id="KAJ7365829.1"/>
    </source>
</evidence>
<dbReference type="Gene3D" id="3.50.4.10">
    <property type="entry name" value="Hepatocyte Growth Factor"/>
    <property type="match status" value="1"/>
</dbReference>
<accession>A0A9W9YWI3</accession>
<sequence>MSILFAFFVYQVGAVLAGRTDDLIPYLDSLQFRNGPSFVFANQSFGWQQFCVLYSEPENVSTIRYGWDSLGLRSYMFQNPGDRKKQRSPPLGMRSAVPLGGLGTGSFELRGDGSIHEWTIENQTPAGSAKLNNVALDLAVFGVRVQSGASSTALLMRTHPPKGYPGVASMGYSGSYPVSKLTIRDKRFGDVKLDLFAFSSLKPRDSNTSATPAIAFTLRLNNPTRRSIQVSFMLNLPLGIQTDTARLGKPNKSFKMNKSDPTLCSRACVSDPECLSWQMEIQNKTCLLFNEVPLHSWHPGIISGQKNTWTAHDSMLTLNRPGNYPQSGNTTIATDKGNSPSFMVSDSFGQIWKQFSKHGYLLSRAKSFGGGFHGAASVSVTVRPGEDKTLTIVLGWFYPNRDFTAEIVGNYYSNIFKSSEEAALHLSRDLASTVQAISAWHSSMILNNKRNSVQTLPAWLQDVLVNGLSFWRTGLYLSDGRWRQFEALDCIDVDSVHNDFQREIPYVLFYPDLVKNVMRAWAKYQSKDGHIVETLAAGCYSPTRKIDSGPPNQRIMGDVTTVFIVETYHIYLWTNDSQFLKDMWPLVVKAVDWMIYEGTQGTGLPYKQQCTYDQLSLHIYDHNIFNSFLYVLALRAAQELCNIMDDQNLWKEVTTAMEFAKYRISEELWSEKDGFYHAWWDKQRASPSWLMSDSLYAQVWAYTLGLGHLDEPSRIRSHLMKELEINDTPYGLRVMATDHPTNKSVGSCPKDISTTELNKHVAIYESIWIGSSPDWTALQIHLGFDPQKALLQAKKAIDHVRSELNDQWNFHGLYSGTGYGLDGLPWCTSHYTFHMVLWHIPFALSGQFLLGAKCHTFI</sequence>
<dbReference type="Pfam" id="PF12215">
    <property type="entry name" value="Glyco_hydr_116N"/>
    <property type="match status" value="1"/>
</dbReference>
<dbReference type="EMBL" id="MU827302">
    <property type="protein sequence ID" value="KAJ7365829.1"/>
    <property type="molecule type" value="Genomic_DNA"/>
</dbReference>
<dbReference type="InterPro" id="IPR006775">
    <property type="entry name" value="GH116_catalytic"/>
</dbReference>
<dbReference type="InterPro" id="IPR024462">
    <property type="entry name" value="GH116_N"/>
</dbReference>
<dbReference type="InterPro" id="IPR052566">
    <property type="entry name" value="Non-lysos_glucosylceramidase"/>
</dbReference>
<dbReference type="Gene3D" id="1.50.10.10">
    <property type="match status" value="1"/>
</dbReference>
<dbReference type="SUPFAM" id="SSF48208">
    <property type="entry name" value="Six-hairpin glycosidases"/>
    <property type="match status" value="1"/>
</dbReference>
<proteinExistence type="predicted"/>
<dbReference type="InterPro" id="IPR008928">
    <property type="entry name" value="6-hairpin_glycosidase_sf"/>
</dbReference>
<feature type="signal peptide" evidence="1">
    <location>
        <begin position="1"/>
        <end position="17"/>
    </location>
</feature>
<name>A0A9W9YWI3_9CNID</name>
<keyword evidence="1" id="KW-0732">Signal</keyword>
<dbReference type="AlphaFoldDB" id="A0A9W9YWI3"/>
<gene>
    <name evidence="4" type="ORF">OS493_002550</name>
</gene>
<dbReference type="Proteomes" id="UP001163046">
    <property type="component" value="Unassembled WGS sequence"/>
</dbReference>
<feature type="chain" id="PRO_5040937551" evidence="1">
    <location>
        <begin position="18"/>
        <end position="858"/>
    </location>
</feature>
<feature type="domain" description="Glycosyl-hydrolase family 116 catalytic region" evidence="2">
    <location>
        <begin position="558"/>
        <end position="729"/>
    </location>
</feature>
<reference evidence="4" key="1">
    <citation type="submission" date="2023-01" db="EMBL/GenBank/DDBJ databases">
        <title>Genome assembly of the deep-sea coral Lophelia pertusa.</title>
        <authorList>
            <person name="Herrera S."/>
            <person name="Cordes E."/>
        </authorList>
    </citation>
    <scope>NUCLEOTIDE SEQUENCE</scope>
    <source>
        <strain evidence="4">USNM1676648</strain>
        <tissue evidence="4">Polyp</tissue>
    </source>
</reference>
<evidence type="ECO:0000259" key="3">
    <source>
        <dbReference type="Pfam" id="PF12215"/>
    </source>
</evidence>
<dbReference type="InterPro" id="IPR012341">
    <property type="entry name" value="6hp_glycosidase-like_sf"/>
</dbReference>
<dbReference type="OrthoDB" id="6019299at2759"/>
<comment type="caution">
    <text evidence="4">The sequence shown here is derived from an EMBL/GenBank/DDBJ whole genome shotgun (WGS) entry which is preliminary data.</text>
</comment>
<evidence type="ECO:0000256" key="1">
    <source>
        <dbReference type="SAM" id="SignalP"/>
    </source>
</evidence>
<dbReference type="PANTHER" id="PTHR12654:SF0">
    <property type="entry name" value="NON-LYSOSOMAL GLUCOSYLCERAMIDASE"/>
    <property type="match status" value="1"/>
</dbReference>